<evidence type="ECO:0000313" key="2">
    <source>
        <dbReference type="EMBL" id="SHG85095.1"/>
    </source>
</evidence>
<dbReference type="RefSeq" id="WP_143164854.1">
    <property type="nucleotide sequence ID" value="NZ_FQWQ01000001.1"/>
</dbReference>
<evidence type="ECO:0000256" key="1">
    <source>
        <dbReference type="SAM" id="SignalP"/>
    </source>
</evidence>
<dbReference type="EMBL" id="FQWQ01000001">
    <property type="protein sequence ID" value="SHG85095.1"/>
    <property type="molecule type" value="Genomic_DNA"/>
</dbReference>
<dbReference type="STRING" id="947013.SAMN04488109_2131"/>
<dbReference type="AlphaFoldDB" id="A0A1M5N6K0"/>
<feature type="chain" id="PRO_5012409418" description="Chaperone of endosialidase" evidence="1">
    <location>
        <begin position="20"/>
        <end position="280"/>
    </location>
</feature>
<gene>
    <name evidence="2" type="ORF">SAMN04488109_2131</name>
</gene>
<name>A0A1M5N6K0_9BACT</name>
<evidence type="ECO:0008006" key="4">
    <source>
        <dbReference type="Google" id="ProtNLM"/>
    </source>
</evidence>
<keyword evidence="3" id="KW-1185">Reference proteome</keyword>
<dbReference type="Proteomes" id="UP000184212">
    <property type="component" value="Unassembled WGS sequence"/>
</dbReference>
<organism evidence="2 3">
    <name type="scientific">Chryseolinea serpens</name>
    <dbReference type="NCBI Taxonomy" id="947013"/>
    <lineage>
        <taxon>Bacteria</taxon>
        <taxon>Pseudomonadati</taxon>
        <taxon>Bacteroidota</taxon>
        <taxon>Cytophagia</taxon>
        <taxon>Cytophagales</taxon>
        <taxon>Fulvivirgaceae</taxon>
        <taxon>Chryseolinea</taxon>
    </lineage>
</organism>
<accession>A0A1M5N6K0</accession>
<reference evidence="2 3" key="1">
    <citation type="submission" date="2016-11" db="EMBL/GenBank/DDBJ databases">
        <authorList>
            <person name="Jaros S."/>
            <person name="Januszkiewicz K."/>
            <person name="Wedrychowicz H."/>
        </authorList>
    </citation>
    <scope>NUCLEOTIDE SEQUENCE [LARGE SCALE GENOMIC DNA]</scope>
    <source>
        <strain evidence="2 3">DSM 24574</strain>
    </source>
</reference>
<feature type="signal peptide" evidence="1">
    <location>
        <begin position="1"/>
        <end position="19"/>
    </location>
</feature>
<proteinExistence type="predicted"/>
<dbReference type="OrthoDB" id="1163828at2"/>
<sequence length="280" mass="29966">MKSIATIFFCLVIYTQTQAQWSGSPNVTQAGYASIGTAATDAKLTVSSPNTTTPVLSLSATGTVANLRMGVETNYAWMQSYGGLPLRINNIGNDVYFNLGGGKVGVGTASPDAKFTVTESAPGAIFSMNASGANAYFKMGLAADYAWLQSYGPRPLRINDSGNDVLFNVGGGNVGIGTATTDAKLTVKGVIHAQEVKVDLSVPGPDYVFETNYKLLSLVDLNKYIQENKHLPEIPSAKEMEEQGVNVSEMNMLLLKKVEELTLYVIELEKKVSAMEKQGK</sequence>
<evidence type="ECO:0000313" key="3">
    <source>
        <dbReference type="Proteomes" id="UP000184212"/>
    </source>
</evidence>
<protein>
    <recommendedName>
        <fullName evidence="4">Chaperone of endosialidase</fullName>
    </recommendedName>
</protein>
<keyword evidence="1" id="KW-0732">Signal</keyword>